<keyword evidence="1" id="KW-1133">Transmembrane helix</keyword>
<organism evidence="2 3">
    <name type="scientific">Plantactinospora mayteni</name>
    <dbReference type="NCBI Taxonomy" id="566021"/>
    <lineage>
        <taxon>Bacteria</taxon>
        <taxon>Bacillati</taxon>
        <taxon>Actinomycetota</taxon>
        <taxon>Actinomycetes</taxon>
        <taxon>Micromonosporales</taxon>
        <taxon>Micromonosporaceae</taxon>
        <taxon>Plantactinospora</taxon>
    </lineage>
</organism>
<evidence type="ECO:0008006" key="4">
    <source>
        <dbReference type="Google" id="ProtNLM"/>
    </source>
</evidence>
<keyword evidence="1" id="KW-0472">Membrane</keyword>
<evidence type="ECO:0000313" key="2">
    <source>
        <dbReference type="EMBL" id="GIG95082.1"/>
    </source>
</evidence>
<dbReference type="EMBL" id="BONX01000008">
    <property type="protein sequence ID" value="GIG95082.1"/>
    <property type="molecule type" value="Genomic_DNA"/>
</dbReference>
<protein>
    <recommendedName>
        <fullName evidence="4">1,4-dihydroxy-2-naphthoate polyprenyltransferase</fullName>
    </recommendedName>
</protein>
<feature type="transmembrane region" description="Helical" evidence="1">
    <location>
        <begin position="47"/>
        <end position="67"/>
    </location>
</feature>
<evidence type="ECO:0000256" key="1">
    <source>
        <dbReference type="SAM" id="Phobius"/>
    </source>
</evidence>
<gene>
    <name evidence="2" type="ORF">Pma05_16550</name>
</gene>
<name>A0ABQ4EK27_9ACTN</name>
<comment type="caution">
    <text evidence="2">The sequence shown here is derived from an EMBL/GenBank/DDBJ whole genome shotgun (WGS) entry which is preliminary data.</text>
</comment>
<feature type="transmembrane region" description="Helical" evidence="1">
    <location>
        <begin position="21"/>
        <end position="41"/>
    </location>
</feature>
<reference evidence="2 3" key="1">
    <citation type="submission" date="2021-01" db="EMBL/GenBank/DDBJ databases">
        <title>Whole genome shotgun sequence of Plantactinospora mayteni NBRC 109088.</title>
        <authorList>
            <person name="Komaki H."/>
            <person name="Tamura T."/>
        </authorList>
    </citation>
    <scope>NUCLEOTIDE SEQUENCE [LARGE SCALE GENOMIC DNA]</scope>
    <source>
        <strain evidence="2 3">NBRC 109088</strain>
    </source>
</reference>
<proteinExistence type="predicted"/>
<keyword evidence="1" id="KW-0812">Transmembrane</keyword>
<evidence type="ECO:0000313" key="3">
    <source>
        <dbReference type="Proteomes" id="UP000621500"/>
    </source>
</evidence>
<keyword evidence="3" id="KW-1185">Reference proteome</keyword>
<accession>A0ABQ4EK27</accession>
<dbReference type="Proteomes" id="UP000621500">
    <property type="component" value="Unassembled WGS sequence"/>
</dbReference>
<dbReference type="RefSeq" id="WP_203856690.1">
    <property type="nucleotide sequence ID" value="NZ_BAAAZQ010000016.1"/>
</dbReference>
<sequence>MTADPIGRTTGARLRRALSHPLTVAVPVVAGAVVPAVLGATSGTGDVAGTALALLAFAWAGLAAGYANSGST</sequence>